<name>A0A249PHH5_9HYPH</name>
<evidence type="ECO:0000256" key="1">
    <source>
        <dbReference type="ARBA" id="ARBA00022729"/>
    </source>
</evidence>
<dbReference type="Gene3D" id="2.50.20.10">
    <property type="entry name" value="Lipoprotein localisation LolA/LolB/LppX"/>
    <property type="match status" value="1"/>
</dbReference>
<organism evidence="2 3">
    <name type="scientific">Sinorhizobium sojae CCBAU 05684</name>
    <dbReference type="NCBI Taxonomy" id="716928"/>
    <lineage>
        <taxon>Bacteria</taxon>
        <taxon>Pseudomonadati</taxon>
        <taxon>Pseudomonadota</taxon>
        <taxon>Alphaproteobacteria</taxon>
        <taxon>Hyphomicrobiales</taxon>
        <taxon>Rhizobiaceae</taxon>
        <taxon>Sinorhizobium/Ensifer group</taxon>
        <taxon>Sinorhizobium</taxon>
    </lineage>
</organism>
<dbReference type="InterPro" id="IPR019207">
    <property type="entry name" value="DUF2092"/>
</dbReference>
<sequence>MAFPLALSVSSPVLAQDEEAKRILKAMADYVTAQQQIQLTYDVDIEVITPHLEKLQFASSGDLKLARPDKLQATRSGGYAHVELFFDGKTATVYGEDSNAFAQVEMPGSLDQMIDRLRAEHHIEMPGADLLLSDLYEELAAGVIEAKYIGRGVVDGVECEHLAFRNRETDWQLWVEPGTAPIPRKYVITSKTLAAAPQYTLRIKSWDTKTPLDAGAFAFEPPEGAKSVEFTALTGIGELPPPAEAPKEQ</sequence>
<keyword evidence="3" id="KW-1185">Reference proteome</keyword>
<evidence type="ECO:0000313" key="3">
    <source>
        <dbReference type="Proteomes" id="UP000217211"/>
    </source>
</evidence>
<keyword evidence="1" id="KW-0732">Signal</keyword>
<dbReference type="SUPFAM" id="SSF89392">
    <property type="entry name" value="Prokaryotic lipoproteins and lipoprotein localization factors"/>
    <property type="match status" value="1"/>
</dbReference>
<dbReference type="InterPro" id="IPR029046">
    <property type="entry name" value="LolA/LolB/LppX"/>
</dbReference>
<dbReference type="KEGG" id="esj:SJ05684_b42050"/>
<protein>
    <submittedName>
        <fullName evidence="2">Putative membrane protein</fullName>
    </submittedName>
</protein>
<dbReference type="PIRSF" id="PIRSF012443">
    <property type="entry name" value="UCP012443"/>
    <property type="match status" value="1"/>
</dbReference>
<accession>A0A249PHH5</accession>
<reference evidence="2 3" key="1">
    <citation type="submission" date="2017-08" db="EMBL/GenBank/DDBJ databases">
        <title>Multipartite genome sequences of Sinorhizobium species nodulating soybeans.</title>
        <authorList>
            <person name="Tian C.F."/>
        </authorList>
    </citation>
    <scope>NUCLEOTIDE SEQUENCE [LARGE SCALE GENOMIC DNA]</scope>
    <source>
        <strain evidence="2 3">CCBAU 05684</strain>
        <plasmid evidence="3">psj05684b</plasmid>
    </source>
</reference>
<dbReference type="STRING" id="716928.GCA_000261485_03405"/>
<dbReference type="eggNOG" id="COG3900">
    <property type="taxonomic scope" value="Bacteria"/>
</dbReference>
<dbReference type="AlphaFoldDB" id="A0A249PHH5"/>
<proteinExistence type="predicted"/>
<keyword evidence="2" id="KW-0614">Plasmid</keyword>
<geneLocation type="plasmid" evidence="3">
    <name>psj05684b</name>
</geneLocation>
<dbReference type="EMBL" id="CP023068">
    <property type="protein sequence ID" value="ASY65187.1"/>
    <property type="molecule type" value="Genomic_DNA"/>
</dbReference>
<evidence type="ECO:0000313" key="2">
    <source>
        <dbReference type="EMBL" id="ASY65187.1"/>
    </source>
</evidence>
<dbReference type="Proteomes" id="UP000217211">
    <property type="component" value="Plasmid pSJ05684b"/>
</dbReference>
<dbReference type="Pfam" id="PF09865">
    <property type="entry name" value="DUF2092"/>
    <property type="match status" value="1"/>
</dbReference>
<gene>
    <name evidence="2" type="ORF">SJ05684_b42050</name>
</gene>